<keyword evidence="2" id="KW-1185">Reference proteome</keyword>
<dbReference type="Pfam" id="PF10050">
    <property type="entry name" value="DUF2284"/>
    <property type="match status" value="1"/>
</dbReference>
<dbReference type="eggNOG" id="COG5423">
    <property type="taxonomic scope" value="Bacteria"/>
</dbReference>
<evidence type="ECO:0000313" key="1">
    <source>
        <dbReference type="EMBL" id="ALP94762.1"/>
    </source>
</evidence>
<dbReference type="KEGG" id="ibu:IB211_02371c"/>
<organism evidence="1 2">
    <name type="scientific">Intestinimonas butyriciproducens</name>
    <dbReference type="NCBI Taxonomy" id="1297617"/>
    <lineage>
        <taxon>Bacteria</taxon>
        <taxon>Bacillati</taxon>
        <taxon>Bacillota</taxon>
        <taxon>Clostridia</taxon>
        <taxon>Eubacteriales</taxon>
        <taxon>Intestinimonas</taxon>
    </lineage>
</organism>
<dbReference type="EMBL" id="CP011307">
    <property type="protein sequence ID" value="ALP94762.1"/>
    <property type="molecule type" value="Genomic_DNA"/>
</dbReference>
<reference evidence="1 2" key="1">
    <citation type="journal article" date="2015" name="Nat. Commun.">
        <title>Production of butyrate from lysine and the Amadori product fructoselysine by a human gut commensal.</title>
        <authorList>
            <person name="Bui T.P."/>
            <person name="Ritari J."/>
            <person name="Boeren S."/>
            <person name="de Waard P."/>
            <person name="Plugge C.M."/>
            <person name="de Vos W.M."/>
        </authorList>
    </citation>
    <scope>NUCLEOTIDE SEQUENCE [LARGE SCALE GENOMIC DNA]</scope>
    <source>
        <strain evidence="1 2">AF211</strain>
    </source>
</reference>
<evidence type="ECO:0008006" key="3">
    <source>
        <dbReference type="Google" id="ProtNLM"/>
    </source>
</evidence>
<dbReference type="InterPro" id="IPR019271">
    <property type="entry name" value="DUF2284_metal-binding"/>
</dbReference>
<protein>
    <recommendedName>
        <fullName evidence="3">Metal-binding protein</fullName>
    </recommendedName>
</protein>
<evidence type="ECO:0000313" key="2">
    <source>
        <dbReference type="Proteomes" id="UP000064844"/>
    </source>
</evidence>
<dbReference type="STRING" id="1297617.IB211_02371c"/>
<accession>A0A0S2W5Y7</accession>
<gene>
    <name evidence="1" type="ORF">IB211_02371c</name>
</gene>
<dbReference type="Proteomes" id="UP000064844">
    <property type="component" value="Chromosome"/>
</dbReference>
<sequence length="183" mass="20483">MYRTEVKVAALPVAEWMKRYCFPGRFLDSCKQCPDYGRVWSCPPGVPEAGDYLGAYRMAHIIGVKVLYDDGERARALRSPKEAETVRQETYGVVKKALLEALLAFERVSPGAVTVAAGRCEQCEVCTRLQDLPCQRPERMRYSFSAFGFDLTALAKEQLGMDLLWAGEGLPEYNVAIAAFLTR</sequence>
<dbReference type="AlphaFoldDB" id="A0A0S2W5Y7"/>
<proteinExistence type="predicted"/>
<name>A0A0S2W5Y7_9FIRM</name>
<reference evidence="2" key="2">
    <citation type="submission" date="2015-04" db="EMBL/GenBank/DDBJ databases">
        <title>A butyrogenic pathway from the amino acid lysine in a human gut commensal.</title>
        <authorList>
            <person name="de Vos W.M."/>
            <person name="Bui N.T.P."/>
            <person name="Plugge C.M."/>
            <person name="Ritari J."/>
        </authorList>
    </citation>
    <scope>NUCLEOTIDE SEQUENCE [LARGE SCALE GENOMIC DNA]</scope>
    <source>
        <strain evidence="2">AF211</strain>
    </source>
</reference>
<dbReference type="RefSeq" id="WP_033119076.1">
    <property type="nucleotide sequence ID" value="NZ_CP011307.1"/>
</dbReference>